<dbReference type="InterPro" id="IPR043128">
    <property type="entry name" value="Rev_trsase/Diguanyl_cyclase"/>
</dbReference>
<reference evidence="2" key="1">
    <citation type="submission" date="2004-01" db="EMBL/GenBank/DDBJ databases">
        <title>A simplified SRAP method.</title>
        <authorList>
            <person name="Werner O."/>
        </authorList>
    </citation>
    <scope>NUCLEOTIDE SEQUENCE</scope>
</reference>
<keyword evidence="2" id="KW-0808">Transferase</keyword>
<evidence type="ECO:0000259" key="1">
    <source>
        <dbReference type="Pfam" id="PF00078"/>
    </source>
</evidence>
<dbReference type="InterPro" id="IPR043502">
    <property type="entry name" value="DNA/RNA_pol_sf"/>
</dbReference>
<dbReference type="AlphaFoldDB" id="Q6QNF6"/>
<dbReference type="SUPFAM" id="SSF56672">
    <property type="entry name" value="DNA/RNA polymerases"/>
    <property type="match status" value="1"/>
</dbReference>
<keyword evidence="2" id="KW-0695">RNA-directed DNA polymerase</keyword>
<protein>
    <submittedName>
        <fullName evidence="2">Putative reverse transcriptase</fullName>
    </submittedName>
</protein>
<dbReference type="Pfam" id="PF00078">
    <property type="entry name" value="RVT_1"/>
    <property type="match status" value="1"/>
</dbReference>
<dbReference type="Gene3D" id="3.10.10.10">
    <property type="entry name" value="HIV Type 1 Reverse Transcriptase, subunit A, domain 1"/>
    <property type="match status" value="1"/>
</dbReference>
<dbReference type="InterPro" id="IPR053134">
    <property type="entry name" value="RNA-dir_DNA_polymerase"/>
</dbReference>
<name>Q6QNF6_9BRYO</name>
<feature type="domain" description="Reverse transcriptase" evidence="1">
    <location>
        <begin position="4"/>
        <end position="74"/>
    </location>
</feature>
<dbReference type="InterPro" id="IPR000477">
    <property type="entry name" value="RT_dom"/>
</dbReference>
<dbReference type="EMBL" id="AY532622">
    <property type="protein sequence ID" value="AAS37664.1"/>
    <property type="molecule type" value="Genomic_DNA"/>
</dbReference>
<dbReference type="CDD" id="cd01647">
    <property type="entry name" value="RT_LTR"/>
    <property type="match status" value="1"/>
</dbReference>
<accession>Q6QNF6</accession>
<organism evidence="2">
    <name type="scientific">Weissia controversa var. wimmeriana</name>
    <dbReference type="NCBI Taxonomy" id="263895"/>
    <lineage>
        <taxon>Eukaryota</taxon>
        <taxon>Viridiplantae</taxon>
        <taxon>Streptophyta</taxon>
        <taxon>Embryophyta</taxon>
        <taxon>Bryophyta</taxon>
        <taxon>Bryophytina</taxon>
        <taxon>Bryopsida</taxon>
        <taxon>Dicranidae</taxon>
        <taxon>Pottiales</taxon>
        <taxon>Pottiaceae</taxon>
        <taxon>Weissia</taxon>
    </lineage>
</organism>
<dbReference type="GO" id="GO:0003964">
    <property type="term" value="F:RNA-directed DNA polymerase activity"/>
    <property type="evidence" value="ECO:0007669"/>
    <property type="project" value="UniProtKB-KW"/>
</dbReference>
<proteinExistence type="predicted"/>
<dbReference type="PANTHER" id="PTHR24559:SF444">
    <property type="entry name" value="REVERSE TRANSCRIPTASE DOMAIN-CONTAINING PROTEIN"/>
    <property type="match status" value="1"/>
</dbReference>
<dbReference type="PANTHER" id="PTHR24559">
    <property type="entry name" value="TRANSPOSON TY3-I GAG-POL POLYPROTEIN"/>
    <property type="match status" value="1"/>
</dbReference>
<evidence type="ECO:0000313" key="2">
    <source>
        <dbReference type="EMBL" id="AAS37664.1"/>
    </source>
</evidence>
<dbReference type="Gene3D" id="3.30.70.270">
    <property type="match status" value="1"/>
</dbReference>
<sequence length="74" mass="8654">MVLVKKKNGKLRMCIDYQKLNKNTQKDHFPLTFVNTILEEVLGHELYTFMDGYLGYNQITIAPDNYHKTAFTTP</sequence>
<keyword evidence="2" id="KW-0548">Nucleotidyltransferase</keyword>